<accession>A0ABN1ECQ9</accession>
<proteinExistence type="inferred from homology"/>
<evidence type="ECO:0000256" key="3">
    <source>
        <dbReference type="ARBA" id="ARBA00012463"/>
    </source>
</evidence>
<dbReference type="InterPro" id="IPR000383">
    <property type="entry name" value="Xaa-Pro-like_dom"/>
</dbReference>
<feature type="region of interest" description="Disordered" evidence="9">
    <location>
        <begin position="364"/>
        <end position="437"/>
    </location>
</feature>
<dbReference type="SUPFAM" id="SSF49785">
    <property type="entry name" value="Galactose-binding domain-like"/>
    <property type="match status" value="1"/>
</dbReference>
<dbReference type="Proteomes" id="UP001500729">
    <property type="component" value="Unassembled WGS sequence"/>
</dbReference>
<reference evidence="12 13" key="1">
    <citation type="journal article" date="2019" name="Int. J. Syst. Evol. Microbiol.">
        <title>The Global Catalogue of Microorganisms (GCM) 10K type strain sequencing project: providing services to taxonomists for standard genome sequencing and annotation.</title>
        <authorList>
            <consortium name="The Broad Institute Genomics Platform"/>
            <consortium name="The Broad Institute Genome Sequencing Center for Infectious Disease"/>
            <person name="Wu L."/>
            <person name="Ma J."/>
        </authorList>
    </citation>
    <scope>NUCLEOTIDE SEQUENCE [LARGE SCALE GENOMIC DNA]</scope>
    <source>
        <strain evidence="12 13">JCM 10303</strain>
    </source>
</reference>
<organism evidence="12 13">
    <name type="scientific">Saccharopolyspora erythraea</name>
    <name type="common">Streptomyces erythraeus</name>
    <dbReference type="NCBI Taxonomy" id="1836"/>
    <lineage>
        <taxon>Bacteria</taxon>
        <taxon>Bacillati</taxon>
        <taxon>Actinomycetota</taxon>
        <taxon>Actinomycetes</taxon>
        <taxon>Pseudonocardiales</taxon>
        <taxon>Pseudonocardiaceae</taxon>
        <taxon>Saccharopolyspora</taxon>
    </lineage>
</organism>
<feature type="chain" id="PRO_5045075323" description="Xaa-Pro dipeptidyl-peptidase" evidence="10">
    <location>
        <begin position="27"/>
        <end position="640"/>
    </location>
</feature>
<dbReference type="PRINTS" id="PR00923">
    <property type="entry name" value="LACTOPTASE"/>
</dbReference>
<keyword evidence="10" id="KW-0732">Signal</keyword>
<comment type="caution">
    <text evidence="12">The sequence shown here is derived from an EMBL/GenBank/DDBJ whole genome shotgun (WGS) entry which is preliminary data.</text>
</comment>
<keyword evidence="5" id="KW-0645">Protease</keyword>
<dbReference type="Pfam" id="PF02129">
    <property type="entry name" value="Peptidase_S15"/>
    <property type="match status" value="1"/>
</dbReference>
<name>A0ABN1ECQ9_SACER</name>
<dbReference type="InterPro" id="IPR013736">
    <property type="entry name" value="Xaa-Pro_dipept_C"/>
</dbReference>
<evidence type="ECO:0000256" key="6">
    <source>
        <dbReference type="ARBA" id="ARBA00022801"/>
    </source>
</evidence>
<keyword evidence="7" id="KW-0720">Serine protease</keyword>
<keyword evidence="13" id="KW-1185">Reference proteome</keyword>
<evidence type="ECO:0000256" key="10">
    <source>
        <dbReference type="SAM" id="SignalP"/>
    </source>
</evidence>
<feature type="region of interest" description="Disordered" evidence="9">
    <location>
        <begin position="612"/>
        <end position="640"/>
    </location>
</feature>
<evidence type="ECO:0000256" key="4">
    <source>
        <dbReference type="ARBA" id="ARBA00022438"/>
    </source>
</evidence>
<dbReference type="SMART" id="SM00939">
    <property type="entry name" value="PepX_C"/>
    <property type="match status" value="1"/>
</dbReference>
<evidence type="ECO:0000313" key="12">
    <source>
        <dbReference type="EMBL" id="GAA0563502.1"/>
    </source>
</evidence>
<evidence type="ECO:0000256" key="5">
    <source>
        <dbReference type="ARBA" id="ARBA00022670"/>
    </source>
</evidence>
<dbReference type="RefSeq" id="WP_009950970.1">
    <property type="nucleotide sequence ID" value="NZ_BAAAGS010000104.1"/>
</dbReference>
<keyword evidence="6" id="KW-0378">Hydrolase</keyword>
<evidence type="ECO:0000256" key="9">
    <source>
        <dbReference type="SAM" id="MobiDB-lite"/>
    </source>
</evidence>
<evidence type="ECO:0000256" key="2">
    <source>
        <dbReference type="ARBA" id="ARBA00010819"/>
    </source>
</evidence>
<evidence type="ECO:0000256" key="1">
    <source>
        <dbReference type="ARBA" id="ARBA00000123"/>
    </source>
</evidence>
<feature type="signal peptide" evidence="10">
    <location>
        <begin position="1"/>
        <end position="26"/>
    </location>
</feature>
<dbReference type="EMBL" id="BAAAGS010000104">
    <property type="protein sequence ID" value="GAA0563502.1"/>
    <property type="molecule type" value="Genomic_DNA"/>
</dbReference>
<evidence type="ECO:0000259" key="11">
    <source>
        <dbReference type="SMART" id="SM00939"/>
    </source>
</evidence>
<evidence type="ECO:0000256" key="8">
    <source>
        <dbReference type="ARBA" id="ARBA00030045"/>
    </source>
</evidence>
<dbReference type="InterPro" id="IPR008252">
    <property type="entry name" value="Pept_S15_Xpro"/>
</dbReference>
<dbReference type="NCBIfam" id="TIGR00976">
    <property type="entry name" value="CocE_NonD"/>
    <property type="match status" value="1"/>
</dbReference>
<evidence type="ECO:0000256" key="7">
    <source>
        <dbReference type="ARBA" id="ARBA00022825"/>
    </source>
</evidence>
<dbReference type="InterPro" id="IPR005674">
    <property type="entry name" value="CocE/Ser_esterase"/>
</dbReference>
<comment type="similarity">
    <text evidence="2">Belongs to the peptidase S15 family.</text>
</comment>
<comment type="catalytic activity">
    <reaction evidence="1">
        <text>Hydrolyzes Xaa-Pro-|- bonds to release unblocked, N-terminal dipeptides from substrates including Ala-Pro-|-p-nitroanilide and (sequentially) Tyr-Pro-|-Phe-Pro-|-Gly-Pro-|-Ile.</text>
        <dbReference type="EC" id="3.4.14.11"/>
    </reaction>
</comment>
<dbReference type="NCBIfam" id="NF003780">
    <property type="entry name" value="PRK05371.1-1"/>
    <property type="match status" value="1"/>
</dbReference>
<gene>
    <name evidence="12" type="ORF">GCM10009533_69730</name>
</gene>
<dbReference type="SUPFAM" id="SSF53474">
    <property type="entry name" value="alpha/beta-Hydrolases"/>
    <property type="match status" value="1"/>
</dbReference>
<dbReference type="InterPro" id="IPR029058">
    <property type="entry name" value="AB_hydrolase_fold"/>
</dbReference>
<keyword evidence="4" id="KW-0031">Aminopeptidase</keyword>
<dbReference type="Gene3D" id="3.40.50.1820">
    <property type="entry name" value="alpha/beta hydrolase"/>
    <property type="match status" value="2"/>
</dbReference>
<feature type="domain" description="Xaa-Pro dipeptidyl-peptidase C-terminal" evidence="11">
    <location>
        <begin position="346"/>
        <end position="625"/>
    </location>
</feature>
<sequence>MPEARWPALLCGIPLAVAAMTPQAAATPQPTPEPPGGVSQPVFTAEPVRETVWVETGLDGDGDGVVDRVAADIARPAGTDARVPVIMDASPYYSCCGRGNESERKTYDEQGRPVGFPLFYDNYFIPRGYATVLVDLAGTNRSQGCVDVGGPSDVTSARAVVDWLNGRAKGFDSADGGRPVEAPWTTGDVGMIGKSYDGTIANGVAATGVEGLRTIVPIGAISSWYDYYRSDGVSFGFDPVGLARTVEEGGRPDCDAAKQDLVDGAPANGDMTPLWSERNHVPDAGNVRASVFAVHGQGDLNVKMVQFGQWWDALARGGVERRVWLSQTGHVDPFDFRREEWVRTLHRWFDHYLLGMDDGVEKEAAASVERAPDVWSDEPVWGGEQARPTTLHPRPGSTGGLGELGPEPGQGSASFTDDPGLGEYDWAARPDQPSPARALFTTGPLQRDTRIAGTGSVTVAATPGTDTAHLSAMLVDYGPATTRDYLGQGEGIRDTATESCWGESRPGDDACYTDTEATRSDVDFEIIARGWADLANHESLSEERPLRPGTPYEMTFRLATTDHVVPAGHRLALIIGGTDKEFIVAPPRPGEIGLDISGTSVTLPVVGGASPHITATTPAAPPVVRPDRAPQQPDVQLNRP</sequence>
<dbReference type="EC" id="3.4.14.11" evidence="3"/>
<dbReference type="Gene3D" id="2.60.120.260">
    <property type="entry name" value="Galactose-binding domain-like"/>
    <property type="match status" value="1"/>
</dbReference>
<dbReference type="InterPro" id="IPR008979">
    <property type="entry name" value="Galactose-bd-like_sf"/>
</dbReference>
<evidence type="ECO:0000313" key="13">
    <source>
        <dbReference type="Proteomes" id="UP001500729"/>
    </source>
</evidence>
<protein>
    <recommendedName>
        <fullName evidence="3">Xaa-Pro dipeptidyl-peptidase</fullName>
        <ecNumber evidence="3">3.4.14.11</ecNumber>
    </recommendedName>
    <alternativeName>
        <fullName evidence="8">X-prolyl-dipeptidyl aminopeptidase</fullName>
    </alternativeName>
</protein>
<dbReference type="Pfam" id="PF08530">
    <property type="entry name" value="PepX_C"/>
    <property type="match status" value="1"/>
</dbReference>